<evidence type="ECO:0000256" key="1">
    <source>
        <dbReference type="SAM" id="Phobius"/>
    </source>
</evidence>
<feature type="transmembrane region" description="Helical" evidence="1">
    <location>
        <begin position="12"/>
        <end position="29"/>
    </location>
</feature>
<dbReference type="Proteomes" id="UP001596036">
    <property type="component" value="Unassembled WGS sequence"/>
</dbReference>
<dbReference type="RefSeq" id="WP_386754408.1">
    <property type="nucleotide sequence ID" value="NZ_JBHSNM010000002.1"/>
</dbReference>
<evidence type="ECO:0000313" key="2">
    <source>
        <dbReference type="EMBL" id="MFC5570070.1"/>
    </source>
</evidence>
<evidence type="ECO:0000313" key="3">
    <source>
        <dbReference type="Proteomes" id="UP001596036"/>
    </source>
</evidence>
<organism evidence="2 3">
    <name type="scientific">Lysobacter yangpyeongensis</name>
    <dbReference type="NCBI Taxonomy" id="346182"/>
    <lineage>
        <taxon>Bacteria</taxon>
        <taxon>Pseudomonadati</taxon>
        <taxon>Pseudomonadota</taxon>
        <taxon>Gammaproteobacteria</taxon>
        <taxon>Lysobacterales</taxon>
        <taxon>Lysobacteraceae</taxon>
        <taxon>Lysobacter</taxon>
    </lineage>
</organism>
<accession>A0ABW0SM71</accession>
<dbReference type="Pfam" id="PF20108">
    <property type="entry name" value="DUF6498"/>
    <property type="match status" value="1"/>
</dbReference>
<comment type="caution">
    <text evidence="2">The sequence shown here is derived from an EMBL/GenBank/DDBJ whole genome shotgun (WGS) entry which is preliminary data.</text>
</comment>
<gene>
    <name evidence="2" type="ORF">ACFPN1_08375</name>
</gene>
<name>A0ABW0SM71_9GAMM</name>
<dbReference type="EMBL" id="JBHSNM010000002">
    <property type="protein sequence ID" value="MFC5570070.1"/>
    <property type="molecule type" value="Genomic_DNA"/>
</dbReference>
<keyword evidence="1" id="KW-0472">Membrane</keyword>
<proteinExistence type="predicted"/>
<dbReference type="InterPro" id="IPR045466">
    <property type="entry name" value="DUF6498"/>
</dbReference>
<sequence length="232" mass="26143">MNAIANRNDQATLGIVASNLLTLVVAWWQDWPLALMLWPYWCQSVIIGWFARKRILALGRFSTEGVRINDRPVDPTPQTQRSTANFFTLHYGLFHLVYFIFLLAMSAMSGEPAAAGGGTQVIEPSFDRIQRSDVLLILGLSLSFWFSHRASHREHVEADLRRVPNIGTLMFVPYLRVIPMHLTIILGMALGDDWGRLLFGALKTVADVAMHRIEHRWLQGAIAGKPQPDAIE</sequence>
<keyword evidence="1" id="KW-0812">Transmembrane</keyword>
<feature type="transmembrane region" description="Helical" evidence="1">
    <location>
        <begin position="35"/>
        <end position="51"/>
    </location>
</feature>
<reference evidence="3" key="1">
    <citation type="journal article" date="2019" name="Int. J. Syst. Evol. Microbiol.">
        <title>The Global Catalogue of Microorganisms (GCM) 10K type strain sequencing project: providing services to taxonomists for standard genome sequencing and annotation.</title>
        <authorList>
            <consortium name="The Broad Institute Genomics Platform"/>
            <consortium name="The Broad Institute Genome Sequencing Center for Infectious Disease"/>
            <person name="Wu L."/>
            <person name="Ma J."/>
        </authorList>
    </citation>
    <scope>NUCLEOTIDE SEQUENCE [LARGE SCALE GENOMIC DNA]</scope>
    <source>
        <strain evidence="3">KACC 11407</strain>
    </source>
</reference>
<keyword evidence="3" id="KW-1185">Reference proteome</keyword>
<keyword evidence="1" id="KW-1133">Transmembrane helix</keyword>
<protein>
    <submittedName>
        <fullName evidence="2">DUF6498-containing protein</fullName>
    </submittedName>
</protein>
<feature type="transmembrane region" description="Helical" evidence="1">
    <location>
        <begin position="168"/>
        <end position="190"/>
    </location>
</feature>
<feature type="transmembrane region" description="Helical" evidence="1">
    <location>
        <begin position="129"/>
        <end position="147"/>
    </location>
</feature>
<feature type="transmembrane region" description="Helical" evidence="1">
    <location>
        <begin position="89"/>
        <end position="109"/>
    </location>
</feature>